<feature type="non-terminal residue" evidence="10">
    <location>
        <position position="1"/>
    </location>
</feature>
<keyword evidence="5" id="KW-0508">mRNA splicing</keyword>
<dbReference type="GO" id="GO:0006397">
    <property type="term" value="P:mRNA processing"/>
    <property type="evidence" value="ECO:0007669"/>
    <property type="project" value="UniProtKB-KW"/>
</dbReference>
<evidence type="ECO:0000256" key="8">
    <source>
        <dbReference type="SAM" id="MobiDB-lite"/>
    </source>
</evidence>
<proteinExistence type="predicted"/>
<dbReference type="InterPro" id="IPR003107">
    <property type="entry name" value="HAT"/>
</dbReference>
<evidence type="ECO:0000256" key="5">
    <source>
        <dbReference type="ARBA" id="ARBA00023187"/>
    </source>
</evidence>
<evidence type="ECO:0000256" key="1">
    <source>
        <dbReference type="ARBA" id="ARBA00004123"/>
    </source>
</evidence>
<comment type="caution">
    <text evidence="10">The sequence shown here is derived from an EMBL/GenBank/DDBJ whole genome shotgun (WGS) entry which is preliminary data.</text>
</comment>
<feature type="region of interest" description="Disordered" evidence="8">
    <location>
        <begin position="1"/>
        <end position="61"/>
    </location>
</feature>
<dbReference type="PANTHER" id="PTHR17204">
    <property type="entry name" value="PRE-MRNA PROCESSING PROTEIN PRP39-RELATED"/>
    <property type="match status" value="1"/>
</dbReference>
<sequence length="908" mass="105319">MDEEMDAVNEEVSPGASDEEEMVTSETEEKSDKEVVEIKSDSDDDDDEDDDEDANEDANEAEVKVLEASLSTNPYDYSSHVTLINKLHTMGELDRLRAARNNMSNLYPLSPELWLAWISDEIKLATTDDQKTEIVKLCERAVQDYVSVEVWLEYLQFSIGYIGKDEEKVRELFERALAVVGMHVTKGAIIWEAYREYENILFASLLPLDDDTEKRKNKAQLERIVSLFKRQLSNSLLDMDKTYEEYQSWCAKYDTEVDTYEKSISKCFQQSSAKLKSFLPYEEKLISAQNQNELLDAYKGYLLYMKQNNSDLVRILYERAITDLNCLETSIWLDYIAYLENESRLERELDPIYQRASRNIPWCSIVWQKWMRSYEKWDKHISEIQTLFENALSAGFSTAEDYRNLWIMYLECLRRRLDQYPDEERDKYLDVIRKTFNRACEHLAKYFGLDGDPNCVILQYWARFEAIQADNMEQTRRLWADILSQEHSATASYWLEYIILEKSYGDSKHLRKLYQKALSSTQDWPESIANSWIDFERDKGTLEQMEFCEAKTKEKLDKIMTERQKAQDLSQSELSTQDKKMTSKRKIDDGKWKNLGSSPSKIVKTDVRLKPKLRANILNTDEKTTNDQKKSKPEVVPPPGYKMIEDEDIDDKDNQHEVDDSITIFVSNLDYTTTEDEIRDVLKSIEPITLFRMIKDYKGRSKGYCYIQLSSTEAVEEALKLDRTPIKGRPMFISKCDSNKNTRSSIFKYRSTLEKNKLFVKGLPLTMTKEKLEEIFKVHGDLKEVRLVTYRNGHSKGLAYVEYHDEATAAKALLSTDGMKIQDKVINVAISQPPDRKKIQNPEENTGQVKSLGGTSTSRTAFGVPKILLSMVPRNVKKSSSNGSAAPNGNHTQSMSNQDFRNMFLNKK</sequence>
<dbReference type="Gene3D" id="3.30.70.330">
    <property type="match status" value="2"/>
</dbReference>
<comment type="subcellular location">
    <subcellularLocation>
        <location evidence="1">Nucleus</location>
    </subcellularLocation>
</comment>
<feature type="domain" description="RRM" evidence="9">
    <location>
        <begin position="756"/>
        <end position="833"/>
    </location>
</feature>
<dbReference type="InterPro" id="IPR000504">
    <property type="entry name" value="RRM_dom"/>
</dbReference>
<dbReference type="GO" id="GO:0005634">
    <property type="term" value="C:nucleus"/>
    <property type="evidence" value="ECO:0007669"/>
    <property type="project" value="UniProtKB-SubCell"/>
</dbReference>
<evidence type="ECO:0000259" key="9">
    <source>
        <dbReference type="PROSITE" id="PS50102"/>
    </source>
</evidence>
<reference evidence="10 11" key="1">
    <citation type="submission" date="2020-02" db="EMBL/GenBank/DDBJ databases">
        <title>Relaxed selection underlies rapid genomic changes in the transitions from sociality to social parasitism in ants.</title>
        <authorList>
            <person name="Bi X."/>
        </authorList>
    </citation>
    <scope>NUCLEOTIDE SEQUENCE [LARGE SCALE GENOMIC DNA]</scope>
    <source>
        <strain evidence="10">BGI-DK2014b</strain>
        <tissue evidence="10">Whole body</tissue>
    </source>
</reference>
<feature type="region of interest" description="Disordered" evidence="8">
    <location>
        <begin position="832"/>
        <end position="857"/>
    </location>
</feature>
<keyword evidence="6" id="KW-0539">Nucleus</keyword>
<dbReference type="GO" id="GO:0003723">
    <property type="term" value="F:RNA binding"/>
    <property type="evidence" value="ECO:0007669"/>
    <property type="project" value="UniProtKB-UniRule"/>
</dbReference>
<evidence type="ECO:0000256" key="4">
    <source>
        <dbReference type="ARBA" id="ARBA00022884"/>
    </source>
</evidence>
<feature type="compositionally biased region" description="Polar residues" evidence="8">
    <location>
        <begin position="842"/>
        <end position="857"/>
    </location>
</feature>
<evidence type="ECO:0000313" key="11">
    <source>
        <dbReference type="Proteomes" id="UP000670152"/>
    </source>
</evidence>
<feature type="non-terminal residue" evidence="10">
    <location>
        <position position="908"/>
    </location>
</feature>
<keyword evidence="3" id="KW-0677">Repeat</keyword>
<dbReference type="InterPro" id="IPR012677">
    <property type="entry name" value="Nucleotide-bd_a/b_plait_sf"/>
</dbReference>
<keyword evidence="4 7" id="KW-0694">RNA-binding</keyword>
<dbReference type="CDD" id="cd12391">
    <property type="entry name" value="RRM1_SART3"/>
    <property type="match status" value="1"/>
</dbReference>
<feature type="region of interest" description="Disordered" evidence="8">
    <location>
        <begin position="619"/>
        <end position="641"/>
    </location>
</feature>
<accession>A0A836G524</accession>
<dbReference type="InterPro" id="IPR034218">
    <property type="entry name" value="SART3_RRM2"/>
</dbReference>
<feature type="domain" description="RRM" evidence="9">
    <location>
        <begin position="662"/>
        <end position="738"/>
    </location>
</feature>
<dbReference type="PANTHER" id="PTHR17204:SF25">
    <property type="entry name" value="RRM DOMAIN-CONTAINING PROTEIN"/>
    <property type="match status" value="1"/>
</dbReference>
<evidence type="ECO:0000256" key="7">
    <source>
        <dbReference type="PROSITE-ProRule" id="PRU00176"/>
    </source>
</evidence>
<dbReference type="SMART" id="SM00386">
    <property type="entry name" value="HAT"/>
    <property type="match status" value="7"/>
</dbReference>
<feature type="compositionally biased region" description="Acidic residues" evidence="8">
    <location>
        <begin position="42"/>
        <end position="60"/>
    </location>
</feature>
<feature type="compositionally biased region" description="Basic and acidic residues" evidence="8">
    <location>
        <begin position="620"/>
        <end position="633"/>
    </location>
</feature>
<keyword evidence="2" id="KW-0507">mRNA processing</keyword>
<protein>
    <submittedName>
        <fullName evidence="10">SART3 protein</fullName>
    </submittedName>
</protein>
<dbReference type="SUPFAM" id="SSF54928">
    <property type="entry name" value="RNA-binding domain, RBD"/>
    <property type="match status" value="2"/>
</dbReference>
<dbReference type="InterPro" id="IPR035979">
    <property type="entry name" value="RBD_domain_sf"/>
</dbReference>
<dbReference type="CDD" id="cd12392">
    <property type="entry name" value="RRM2_SART3"/>
    <property type="match status" value="1"/>
</dbReference>
<dbReference type="FunFam" id="1.25.40.10:FF:000098">
    <property type="entry name" value="Squamous cell carcinoma antigen recognized by T-cells 3"/>
    <property type="match status" value="1"/>
</dbReference>
<dbReference type="InterPro" id="IPR034217">
    <property type="entry name" value="SART3_RRM1"/>
</dbReference>
<dbReference type="Pfam" id="PF00076">
    <property type="entry name" value="RRM_1"/>
    <property type="match status" value="2"/>
</dbReference>
<keyword evidence="11" id="KW-1185">Reference proteome</keyword>
<dbReference type="EMBL" id="JAANIB010001622">
    <property type="protein sequence ID" value="KAG5343397.1"/>
    <property type="molecule type" value="Genomic_DNA"/>
</dbReference>
<feature type="compositionally biased region" description="Basic and acidic residues" evidence="8">
    <location>
        <begin position="576"/>
        <end position="591"/>
    </location>
</feature>
<dbReference type="Proteomes" id="UP000670152">
    <property type="component" value="Unassembled WGS sequence"/>
</dbReference>
<evidence type="ECO:0000313" key="10">
    <source>
        <dbReference type="EMBL" id="KAG5343397.1"/>
    </source>
</evidence>
<dbReference type="SMART" id="SM00360">
    <property type="entry name" value="RRM"/>
    <property type="match status" value="2"/>
</dbReference>
<gene>
    <name evidence="10" type="primary">Sart3</name>
    <name evidence="10" type="ORF">G6Z77_0014229</name>
</gene>
<feature type="compositionally biased region" description="Polar residues" evidence="8">
    <location>
        <begin position="891"/>
        <end position="900"/>
    </location>
</feature>
<dbReference type="SUPFAM" id="SSF48452">
    <property type="entry name" value="TPR-like"/>
    <property type="match status" value="1"/>
</dbReference>
<dbReference type="AlphaFoldDB" id="A0A836G524"/>
<feature type="compositionally biased region" description="Basic and acidic residues" evidence="8">
    <location>
        <begin position="27"/>
        <end position="41"/>
    </location>
</feature>
<evidence type="ECO:0000256" key="3">
    <source>
        <dbReference type="ARBA" id="ARBA00022737"/>
    </source>
</evidence>
<feature type="compositionally biased region" description="Low complexity" evidence="8">
    <location>
        <begin position="879"/>
        <end position="890"/>
    </location>
</feature>
<organism evidence="10 11">
    <name type="scientific">Acromyrmex heyeri</name>
    <dbReference type="NCBI Taxonomy" id="230685"/>
    <lineage>
        <taxon>Eukaryota</taxon>
        <taxon>Metazoa</taxon>
        <taxon>Ecdysozoa</taxon>
        <taxon>Arthropoda</taxon>
        <taxon>Hexapoda</taxon>
        <taxon>Insecta</taxon>
        <taxon>Pterygota</taxon>
        <taxon>Neoptera</taxon>
        <taxon>Endopterygota</taxon>
        <taxon>Hymenoptera</taxon>
        <taxon>Apocrita</taxon>
        <taxon>Aculeata</taxon>
        <taxon>Formicoidea</taxon>
        <taxon>Formicidae</taxon>
        <taxon>Myrmicinae</taxon>
        <taxon>Acromyrmex</taxon>
    </lineage>
</organism>
<dbReference type="PROSITE" id="PS50102">
    <property type="entry name" value="RRM"/>
    <property type="match status" value="2"/>
</dbReference>
<dbReference type="Gene3D" id="1.25.40.10">
    <property type="entry name" value="Tetratricopeptide repeat domain"/>
    <property type="match status" value="2"/>
</dbReference>
<feature type="region of interest" description="Disordered" evidence="8">
    <location>
        <begin position="563"/>
        <end position="591"/>
    </location>
</feature>
<dbReference type="GO" id="GO:0008380">
    <property type="term" value="P:RNA splicing"/>
    <property type="evidence" value="ECO:0007669"/>
    <property type="project" value="UniProtKB-KW"/>
</dbReference>
<name>A0A836G524_9HYME</name>
<evidence type="ECO:0000256" key="6">
    <source>
        <dbReference type="ARBA" id="ARBA00023242"/>
    </source>
</evidence>
<dbReference type="InterPro" id="IPR011990">
    <property type="entry name" value="TPR-like_helical_dom_sf"/>
</dbReference>
<evidence type="ECO:0000256" key="2">
    <source>
        <dbReference type="ARBA" id="ARBA00022664"/>
    </source>
</evidence>
<dbReference type="Pfam" id="PF23240">
    <property type="entry name" value="HAT_PRP39_N"/>
    <property type="match status" value="1"/>
</dbReference>
<feature type="region of interest" description="Disordered" evidence="8">
    <location>
        <begin position="876"/>
        <end position="908"/>
    </location>
</feature>
<dbReference type="OrthoDB" id="360390at2759"/>